<keyword evidence="2" id="KW-0805">Transcription regulation</keyword>
<comment type="subcellular location">
    <subcellularLocation>
        <location evidence="1">Nucleus</location>
    </subcellularLocation>
</comment>
<proteinExistence type="predicted"/>
<evidence type="ECO:0000313" key="9">
    <source>
        <dbReference type="Proteomes" id="UP001370490"/>
    </source>
</evidence>
<dbReference type="GO" id="GO:0003700">
    <property type="term" value="F:DNA-binding transcription factor activity"/>
    <property type="evidence" value="ECO:0007669"/>
    <property type="project" value="InterPro"/>
</dbReference>
<name>A0AAN8YUF3_9MAGN</name>
<dbReference type="PANTHER" id="PTHR31072">
    <property type="entry name" value="TRANSCRIPTION FACTOR TCP4-RELATED"/>
    <property type="match status" value="1"/>
</dbReference>
<dbReference type="PANTHER" id="PTHR31072:SF224">
    <property type="entry name" value="TRANSCRIPTION FACTOR TCP1"/>
    <property type="match status" value="1"/>
</dbReference>
<dbReference type="InterPro" id="IPR017887">
    <property type="entry name" value="TF_TCP_subgr"/>
</dbReference>
<evidence type="ECO:0000259" key="7">
    <source>
        <dbReference type="PROSITE" id="PS51369"/>
    </source>
</evidence>
<evidence type="ECO:0000313" key="8">
    <source>
        <dbReference type="EMBL" id="KAK6913471.1"/>
    </source>
</evidence>
<gene>
    <name evidence="8" type="ORF">RJ641_023072</name>
</gene>
<keyword evidence="9" id="KW-1185">Reference proteome</keyword>
<accession>A0AAN8YUF3</accession>
<dbReference type="GO" id="GO:0043565">
    <property type="term" value="F:sequence-specific DNA binding"/>
    <property type="evidence" value="ECO:0007669"/>
    <property type="project" value="TreeGrafter"/>
</dbReference>
<keyword evidence="3" id="KW-0238">DNA-binding</keyword>
<evidence type="ECO:0000256" key="5">
    <source>
        <dbReference type="ARBA" id="ARBA00023242"/>
    </source>
</evidence>
<dbReference type="AlphaFoldDB" id="A0AAN8YUF3"/>
<dbReference type="GO" id="GO:2000032">
    <property type="term" value="P:regulation of secondary shoot formation"/>
    <property type="evidence" value="ECO:0007669"/>
    <property type="project" value="TreeGrafter"/>
</dbReference>
<feature type="region of interest" description="Disordered" evidence="6">
    <location>
        <begin position="101"/>
        <end position="147"/>
    </location>
</feature>
<keyword evidence="5" id="KW-0539">Nucleus</keyword>
<evidence type="ECO:0000256" key="3">
    <source>
        <dbReference type="ARBA" id="ARBA00023125"/>
    </source>
</evidence>
<organism evidence="8 9">
    <name type="scientific">Dillenia turbinata</name>
    <dbReference type="NCBI Taxonomy" id="194707"/>
    <lineage>
        <taxon>Eukaryota</taxon>
        <taxon>Viridiplantae</taxon>
        <taxon>Streptophyta</taxon>
        <taxon>Embryophyta</taxon>
        <taxon>Tracheophyta</taxon>
        <taxon>Spermatophyta</taxon>
        <taxon>Magnoliopsida</taxon>
        <taxon>eudicotyledons</taxon>
        <taxon>Gunneridae</taxon>
        <taxon>Pentapetalae</taxon>
        <taxon>Dilleniales</taxon>
        <taxon>Dilleniaceae</taxon>
        <taxon>Dillenia</taxon>
    </lineage>
</organism>
<protein>
    <submittedName>
        <fullName evidence="8">Transcription factor TCP subgroup</fullName>
    </submittedName>
</protein>
<feature type="domain" description="TCP" evidence="7">
    <location>
        <begin position="42"/>
        <end position="100"/>
    </location>
</feature>
<dbReference type="EMBL" id="JBAMMX010000027">
    <property type="protein sequence ID" value="KAK6913471.1"/>
    <property type="molecule type" value="Genomic_DNA"/>
</dbReference>
<evidence type="ECO:0000256" key="6">
    <source>
        <dbReference type="SAM" id="MobiDB-lite"/>
    </source>
</evidence>
<reference evidence="8 9" key="1">
    <citation type="submission" date="2023-12" db="EMBL/GenBank/DDBJ databases">
        <title>A high-quality genome assembly for Dillenia turbinata (Dilleniales).</title>
        <authorList>
            <person name="Chanderbali A."/>
        </authorList>
    </citation>
    <scope>NUCLEOTIDE SEQUENCE [LARGE SCALE GENOMIC DNA]</scope>
    <source>
        <strain evidence="8">LSX21</strain>
        <tissue evidence="8">Leaf</tissue>
    </source>
</reference>
<evidence type="ECO:0000256" key="2">
    <source>
        <dbReference type="ARBA" id="ARBA00023015"/>
    </source>
</evidence>
<comment type="caution">
    <text evidence="8">The sequence shown here is derived from an EMBL/GenBank/DDBJ whole genome shotgun (WGS) entry which is preliminary data.</text>
</comment>
<feature type="compositionally biased region" description="Acidic residues" evidence="6">
    <location>
        <begin position="118"/>
        <end position="136"/>
    </location>
</feature>
<keyword evidence="4" id="KW-0804">Transcription</keyword>
<dbReference type="Pfam" id="PF03634">
    <property type="entry name" value="TCP"/>
    <property type="match status" value="1"/>
</dbReference>
<evidence type="ECO:0000256" key="4">
    <source>
        <dbReference type="ARBA" id="ARBA00023163"/>
    </source>
</evidence>
<sequence length="173" mass="19351">MPMTQFLPSYNTPITETVLINHQLHYYCGGASSKKIQAKTSSKDRHSKICTAKGPRDRRVRLSIGVARRFFDLQDMLGFDKASKTHDWLLSKSKKAIKELRKSQGTAQASDGDHGVIEEGEEEKEDEDEEVFENTDGDLQGMSKKENGENFFSSSELVIGKFLAQMTSNTAPS</sequence>
<dbReference type="PROSITE" id="PS51369">
    <property type="entry name" value="TCP"/>
    <property type="match status" value="1"/>
</dbReference>
<dbReference type="InterPro" id="IPR005333">
    <property type="entry name" value="Transcription_factor_TCP"/>
</dbReference>
<evidence type="ECO:0000256" key="1">
    <source>
        <dbReference type="ARBA" id="ARBA00004123"/>
    </source>
</evidence>
<dbReference type="GO" id="GO:0005634">
    <property type="term" value="C:nucleus"/>
    <property type="evidence" value="ECO:0007669"/>
    <property type="project" value="UniProtKB-SubCell"/>
</dbReference>
<dbReference type="Proteomes" id="UP001370490">
    <property type="component" value="Unassembled WGS sequence"/>
</dbReference>